<dbReference type="EMBL" id="MU004524">
    <property type="protein sequence ID" value="KAF2648734.1"/>
    <property type="molecule type" value="Genomic_DNA"/>
</dbReference>
<feature type="compositionally biased region" description="Basic residues" evidence="1">
    <location>
        <begin position="773"/>
        <end position="784"/>
    </location>
</feature>
<feature type="compositionally biased region" description="Polar residues" evidence="1">
    <location>
        <begin position="1151"/>
        <end position="1164"/>
    </location>
</feature>
<feature type="compositionally biased region" description="Polar residues" evidence="1">
    <location>
        <begin position="568"/>
        <end position="584"/>
    </location>
</feature>
<feature type="compositionally biased region" description="Basic and acidic residues" evidence="1">
    <location>
        <begin position="959"/>
        <end position="976"/>
    </location>
</feature>
<evidence type="ECO:0000256" key="1">
    <source>
        <dbReference type="SAM" id="MobiDB-lite"/>
    </source>
</evidence>
<feature type="compositionally biased region" description="Basic and acidic residues" evidence="1">
    <location>
        <begin position="676"/>
        <end position="689"/>
    </location>
</feature>
<feature type="region of interest" description="Disordered" evidence="1">
    <location>
        <begin position="370"/>
        <end position="413"/>
    </location>
</feature>
<keyword evidence="3" id="KW-1185">Reference proteome</keyword>
<feature type="compositionally biased region" description="Acidic residues" evidence="1">
    <location>
        <begin position="862"/>
        <end position="878"/>
    </location>
</feature>
<feature type="region of interest" description="Disordered" evidence="1">
    <location>
        <begin position="723"/>
        <end position="844"/>
    </location>
</feature>
<dbReference type="Proteomes" id="UP000799324">
    <property type="component" value="Unassembled WGS sequence"/>
</dbReference>
<feature type="compositionally biased region" description="Low complexity" evidence="1">
    <location>
        <begin position="439"/>
        <end position="453"/>
    </location>
</feature>
<feature type="region of interest" description="Disordered" evidence="1">
    <location>
        <begin position="651"/>
        <end position="691"/>
    </location>
</feature>
<feature type="region of interest" description="Disordered" evidence="1">
    <location>
        <begin position="1148"/>
        <end position="1196"/>
    </location>
</feature>
<feature type="compositionally biased region" description="Polar residues" evidence="1">
    <location>
        <begin position="751"/>
        <end position="760"/>
    </location>
</feature>
<feature type="region of interest" description="Disordered" evidence="1">
    <location>
        <begin position="560"/>
        <end position="634"/>
    </location>
</feature>
<organism evidence="2 3">
    <name type="scientific">Lophiostoma macrostomum CBS 122681</name>
    <dbReference type="NCBI Taxonomy" id="1314788"/>
    <lineage>
        <taxon>Eukaryota</taxon>
        <taxon>Fungi</taxon>
        <taxon>Dikarya</taxon>
        <taxon>Ascomycota</taxon>
        <taxon>Pezizomycotina</taxon>
        <taxon>Dothideomycetes</taxon>
        <taxon>Pleosporomycetidae</taxon>
        <taxon>Pleosporales</taxon>
        <taxon>Lophiostomataceae</taxon>
        <taxon>Lophiostoma</taxon>
    </lineage>
</organism>
<feature type="compositionally biased region" description="Low complexity" evidence="1">
    <location>
        <begin position="491"/>
        <end position="500"/>
    </location>
</feature>
<feature type="region of interest" description="Disordered" evidence="1">
    <location>
        <begin position="916"/>
        <end position="1136"/>
    </location>
</feature>
<feature type="compositionally biased region" description="Basic and acidic residues" evidence="1">
    <location>
        <begin position="471"/>
        <end position="483"/>
    </location>
</feature>
<accession>A0A6A6SRF6</accession>
<reference evidence="2" key="1">
    <citation type="journal article" date="2020" name="Stud. Mycol.">
        <title>101 Dothideomycetes genomes: a test case for predicting lifestyles and emergence of pathogens.</title>
        <authorList>
            <person name="Haridas S."/>
            <person name="Albert R."/>
            <person name="Binder M."/>
            <person name="Bloem J."/>
            <person name="Labutti K."/>
            <person name="Salamov A."/>
            <person name="Andreopoulos B."/>
            <person name="Baker S."/>
            <person name="Barry K."/>
            <person name="Bills G."/>
            <person name="Bluhm B."/>
            <person name="Cannon C."/>
            <person name="Castanera R."/>
            <person name="Culley D."/>
            <person name="Daum C."/>
            <person name="Ezra D."/>
            <person name="Gonzalez J."/>
            <person name="Henrissat B."/>
            <person name="Kuo A."/>
            <person name="Liang C."/>
            <person name="Lipzen A."/>
            <person name="Lutzoni F."/>
            <person name="Magnuson J."/>
            <person name="Mondo S."/>
            <person name="Nolan M."/>
            <person name="Ohm R."/>
            <person name="Pangilinan J."/>
            <person name="Park H.-J."/>
            <person name="Ramirez L."/>
            <person name="Alfaro M."/>
            <person name="Sun H."/>
            <person name="Tritt A."/>
            <person name="Yoshinaga Y."/>
            <person name="Zwiers L.-H."/>
            <person name="Turgeon B."/>
            <person name="Goodwin S."/>
            <person name="Spatafora J."/>
            <person name="Crous P."/>
            <person name="Grigoriev I."/>
        </authorList>
    </citation>
    <scope>NUCLEOTIDE SEQUENCE</scope>
    <source>
        <strain evidence="2">CBS 122681</strain>
    </source>
</reference>
<evidence type="ECO:0000313" key="2">
    <source>
        <dbReference type="EMBL" id="KAF2648734.1"/>
    </source>
</evidence>
<feature type="compositionally biased region" description="Low complexity" evidence="1">
    <location>
        <begin position="174"/>
        <end position="190"/>
    </location>
</feature>
<sequence>MAPRGRPSIVSADVGGNFPDSSPDPLSASVNNAKLKKTTRATKTPLASSSPSKHNRRPSVSEPKLEFSSPAKSMVMNTGRPGGASPWRIKVTVEAEPGSGSDENGASPIVRHVTRTTTSTIPLKDSDTSSPVKRTRGRQQRSDATAGGKQKRSATPKRSKTPVRRPSQPRARKSSVAPSDASMADSSTDAAPKKRRGRPRKNPVPETTEEDVRPEPERDSSETGSIIHVLASDPTPTMDAAPQELSSHTSRDMDPKATLSPQQADFSEPFLPDTSVEPSAKKFKRRPRVTLEFKDHAVQTPPRSDLSKKLRDRKGTPHAKIVAPVPEISDESSAIGTPSDTDEEAPEQTIIADAGMSLDGHETHEETVYALDEGDTRMPDDTTILESENFSMVSVDSLPSGGGLSSPPSTQSNLDLIARTMGSVLSQSRLKVPLMPTHASRSSPRQARSSPRPLGHASSAANITSSPPVPIRREQTPVMDHRSPSNPPALQPALLSPSKAETPKIGRVVRAGVALQGVLDPDRITPTGQSKEQALDEQRARLDDLFRGFSEGTRRELQAGLRLGEQLARQTQETRASRQPSPALSSPIKPAVSSSQAEDIFCPRSKHQTSRLLTPEEQDEYTLPVPPAPNANAGVQYPTLAVDYADTQLVSPARSDDEMSWRVDTPPVKAESSQAPKKELTYAKQKEQAPSRMAELSAKEINKEDHSILLDDGQCLVPEISFVGRNQPQVDYPDIWQEEASRSTVEDALPQSKSTQSPQLQELFANNGPIKPPRGKLPRTWRRKSSSDFNYSDEADPEPEQEPSSSSAEGSDEMPSRVLDKGKGRLMTPPSEESEESEEASPVVVITNKGKGKLVASIIPEELYEDEEEEDYSDESDDTGMFFQANLPSVFNKKRSRELRMQKSEKLDLSLLLDSGDSLVPEISPAPIRNPPSSARSRRTPAGVRTSPVKAPLGVTPGRESDSRARGSEPVEHSALLDDEQCVTPDFSSPTRIHNDRRNPFKNTPPQFAAFQASPVRSSPLRQELRASDSEDSYQGPRADESTLPVAQSSPFQTIVEESAVSTASDERQILQEMEGRTDPSIRNLREEADAHAEAYSTQLRSLHEIEEVTEPSRTMRSTTNILPSSPPPATDESPLKRKREYAPLFGDSHATFSSANLKPNHQPQGRRRKPREEPRVAIAPQPTETPQPQPASSSLFSRLTTSLWGALGTSTAPPMHPVTQQFDRLPSVEPWTQTHYKTLDKLYQMHKKSPTLFAPSSSSLPPGSSNSNNALLTHFLESTAQPFVGANYHAWGYQAKMTDSLVVLAAVFAQLCTLKDGAEYEKLAGKSIVLGDCNPGVAGTRIEGKEVVKRLATVMMGEALRKDEKIGARIPRDTGLWVTWPGWDHDEMEEVL</sequence>
<feature type="compositionally biased region" description="Basic and acidic residues" evidence="1">
    <location>
        <begin position="814"/>
        <end position="823"/>
    </location>
</feature>
<feature type="compositionally biased region" description="Basic and acidic residues" evidence="1">
    <location>
        <begin position="305"/>
        <end position="315"/>
    </location>
</feature>
<dbReference type="OrthoDB" id="3946221at2759"/>
<feature type="compositionally biased region" description="Basic and acidic residues" evidence="1">
    <location>
        <begin position="210"/>
        <end position="221"/>
    </location>
</feature>
<feature type="compositionally biased region" description="Basic and acidic residues" evidence="1">
    <location>
        <begin position="1065"/>
        <end position="1093"/>
    </location>
</feature>
<feature type="compositionally biased region" description="Polar residues" evidence="1">
    <location>
        <begin position="1112"/>
        <end position="1124"/>
    </location>
</feature>
<feature type="compositionally biased region" description="Basic residues" evidence="1">
    <location>
        <begin position="149"/>
        <end position="163"/>
    </location>
</feature>
<evidence type="ECO:0000313" key="3">
    <source>
        <dbReference type="Proteomes" id="UP000799324"/>
    </source>
</evidence>
<feature type="compositionally biased region" description="Polar residues" evidence="1">
    <location>
        <begin position="384"/>
        <end position="394"/>
    </location>
</feature>
<feature type="region of interest" description="Disordered" evidence="1">
    <location>
        <begin position="860"/>
        <end position="881"/>
    </location>
</feature>
<feature type="region of interest" description="Disordered" evidence="1">
    <location>
        <begin position="436"/>
        <end position="503"/>
    </location>
</feature>
<protein>
    <submittedName>
        <fullName evidence="2">Uncharacterized protein</fullName>
    </submittedName>
</protein>
<feature type="compositionally biased region" description="Acidic residues" evidence="1">
    <location>
        <begin position="791"/>
        <end position="801"/>
    </location>
</feature>
<gene>
    <name evidence="2" type="ORF">K491DRAFT_698687</name>
</gene>
<feature type="region of interest" description="Disordered" evidence="1">
    <location>
        <begin position="1"/>
        <end position="347"/>
    </location>
</feature>
<name>A0A6A6SRF6_9PLEO</name>
<proteinExistence type="predicted"/>